<organism evidence="1 2">
    <name type="scientific">Paenibacillus woosongensis</name>
    <dbReference type="NCBI Taxonomy" id="307580"/>
    <lineage>
        <taxon>Bacteria</taxon>
        <taxon>Bacillati</taxon>
        <taxon>Bacillota</taxon>
        <taxon>Bacilli</taxon>
        <taxon>Bacillales</taxon>
        <taxon>Paenibacillaceae</taxon>
        <taxon>Paenibacillus</taxon>
    </lineage>
</organism>
<protein>
    <submittedName>
        <fullName evidence="1">Uncharacterized protein</fullName>
    </submittedName>
</protein>
<proteinExistence type="predicted"/>
<accession>A0AA95IC95</accession>
<evidence type="ECO:0000313" key="2">
    <source>
        <dbReference type="Proteomes" id="UP001177943"/>
    </source>
</evidence>
<dbReference type="EMBL" id="CP126084">
    <property type="protein sequence ID" value="WHX50165.1"/>
    <property type="molecule type" value="Genomic_DNA"/>
</dbReference>
<dbReference type="AlphaFoldDB" id="A0AA95IC95"/>
<reference evidence="1" key="1">
    <citation type="submission" date="2023-05" db="EMBL/GenBank/DDBJ databases">
        <title>Comparative genomics of Bacillaceae isolates and their secondary metabolite potential.</title>
        <authorList>
            <person name="Song L."/>
            <person name="Nielsen L.J."/>
            <person name="Mohite O."/>
            <person name="Xu X."/>
            <person name="Weber T."/>
            <person name="Kovacs A.T."/>
        </authorList>
    </citation>
    <scope>NUCLEOTIDE SEQUENCE</scope>
    <source>
        <strain evidence="1">B2_4</strain>
    </source>
</reference>
<name>A0AA95IC95_9BACL</name>
<gene>
    <name evidence="1" type="ORF">QNH46_05735</name>
</gene>
<dbReference type="Proteomes" id="UP001177943">
    <property type="component" value="Chromosome"/>
</dbReference>
<dbReference type="KEGG" id="pwn:QNH46_05735"/>
<evidence type="ECO:0000313" key="1">
    <source>
        <dbReference type="EMBL" id="WHX50165.1"/>
    </source>
</evidence>
<sequence>MKPYYLLTEDRRVMHRVTLSGKEVTEPFQSLPPISVISVSNTTPQQYMDWFIKPRPIISDDMKNILAMYQPHMECKRIDLVDHQQRSQYTYWAFTPPSLDCLSSDAEFYPDGRLKKLVLNREKIKRDHFFTIFGIMEPYHIISLDAAESLLRRGMSGFILEDVMISDGGTHESTLG</sequence>
<dbReference type="RefSeq" id="WP_283927250.1">
    <property type="nucleotide sequence ID" value="NZ_CP126084.1"/>
</dbReference>